<dbReference type="PANTHER" id="PTHR43572">
    <property type="entry name" value="CHAPERONE PROTEIN CLPD, CHLOROPLASTIC"/>
    <property type="match status" value="1"/>
</dbReference>
<proteinExistence type="predicted"/>
<dbReference type="AlphaFoldDB" id="A0A484M270"/>
<organism evidence="1 2">
    <name type="scientific">Cuscuta campestris</name>
    <dbReference type="NCBI Taxonomy" id="132261"/>
    <lineage>
        <taxon>Eukaryota</taxon>
        <taxon>Viridiplantae</taxon>
        <taxon>Streptophyta</taxon>
        <taxon>Embryophyta</taxon>
        <taxon>Tracheophyta</taxon>
        <taxon>Spermatophyta</taxon>
        <taxon>Magnoliopsida</taxon>
        <taxon>eudicotyledons</taxon>
        <taxon>Gunneridae</taxon>
        <taxon>Pentapetalae</taxon>
        <taxon>asterids</taxon>
        <taxon>lamiids</taxon>
        <taxon>Solanales</taxon>
        <taxon>Convolvulaceae</taxon>
        <taxon>Cuscuteae</taxon>
        <taxon>Cuscuta</taxon>
        <taxon>Cuscuta subgen. Grammica</taxon>
        <taxon>Cuscuta sect. Cleistogrammica</taxon>
    </lineage>
</organism>
<dbReference type="InterPro" id="IPR051650">
    <property type="entry name" value="SL_signaling_regulator"/>
</dbReference>
<evidence type="ECO:0000313" key="1">
    <source>
        <dbReference type="EMBL" id="VFQ82697.1"/>
    </source>
</evidence>
<reference evidence="1 2" key="1">
    <citation type="submission" date="2018-04" db="EMBL/GenBank/DDBJ databases">
        <authorList>
            <person name="Vogel A."/>
        </authorList>
    </citation>
    <scope>NUCLEOTIDE SEQUENCE [LARGE SCALE GENOMIC DNA]</scope>
</reference>
<dbReference type="PANTHER" id="PTHR43572:SF77">
    <property type="entry name" value="PROTEIN DWARF 53-LIKE-LIKE"/>
    <property type="match status" value="1"/>
</dbReference>
<name>A0A484M270_9ASTE</name>
<sequence length="140" mass="15876">MTVSILEDPAVSRVFGEAGFTSCDIMVALLRLVHQFFRYSTYKNHPSPLFLCNLSMDSNLGRRDFTFPFLGNPAILEGDKNCRRIWEVLEKTNKKNPLLVGKISKILQQQLAIRAPTPTGITKLQGGKNVRESQRVKQRL</sequence>
<protein>
    <submittedName>
        <fullName evidence="1">Uncharacterized protein</fullName>
    </submittedName>
</protein>
<gene>
    <name evidence="1" type="ORF">CCAM_LOCUS24473</name>
</gene>
<keyword evidence="2" id="KW-1185">Reference proteome</keyword>
<dbReference type="Proteomes" id="UP000595140">
    <property type="component" value="Unassembled WGS sequence"/>
</dbReference>
<evidence type="ECO:0000313" key="2">
    <source>
        <dbReference type="Proteomes" id="UP000595140"/>
    </source>
</evidence>
<accession>A0A484M270</accession>
<dbReference type="EMBL" id="OOIL02002391">
    <property type="protein sequence ID" value="VFQ82697.1"/>
    <property type="molecule type" value="Genomic_DNA"/>
</dbReference>
<dbReference type="OrthoDB" id="1723324at2759"/>